<feature type="domain" description="Pyridoxamine 5'-phosphate oxidase N-terminal" evidence="1">
    <location>
        <begin position="8"/>
        <end position="118"/>
    </location>
</feature>
<dbReference type="PANTHER" id="PTHR39336:SF1">
    <property type="entry name" value="PYRIDOXAMINE PHOSPHATE OXIDASE FAMILY PROTEIN (AFU_ORTHOLOGUE AFUA_6G11440)"/>
    <property type="match status" value="1"/>
</dbReference>
<dbReference type="PANTHER" id="PTHR39336">
    <property type="entry name" value="PYRIDOXAMINE PHOSPHATE OXIDASE FAMILY PROTEIN (AFU_ORTHOLOGUE AFUA_6G11440)"/>
    <property type="match status" value="1"/>
</dbReference>
<dbReference type="InterPro" id="IPR012349">
    <property type="entry name" value="Split_barrel_FMN-bd"/>
</dbReference>
<evidence type="ECO:0000313" key="2">
    <source>
        <dbReference type="EMBL" id="KAK5702565.1"/>
    </source>
</evidence>
<evidence type="ECO:0000313" key="3">
    <source>
        <dbReference type="Proteomes" id="UP001310594"/>
    </source>
</evidence>
<reference evidence="2" key="1">
    <citation type="submission" date="2023-08" db="EMBL/GenBank/DDBJ databases">
        <title>Black Yeasts Isolated from many extreme environments.</title>
        <authorList>
            <person name="Coleine C."/>
            <person name="Stajich J.E."/>
            <person name="Selbmann L."/>
        </authorList>
    </citation>
    <scope>NUCLEOTIDE SEQUENCE</scope>
    <source>
        <strain evidence="2">CCFEE 5810</strain>
    </source>
</reference>
<name>A0AAN7WE46_9PEZI</name>
<dbReference type="EMBL" id="JAVRQU010000005">
    <property type="protein sequence ID" value="KAK5702565.1"/>
    <property type="molecule type" value="Genomic_DNA"/>
</dbReference>
<protein>
    <recommendedName>
        <fullName evidence="1">Pyridoxamine 5'-phosphate oxidase N-terminal domain-containing protein</fullName>
    </recommendedName>
</protein>
<sequence>MVKFFESIQDEHRDFALKQQVFFIASAPLTGKHINLSPKGLPASTLTVFGPNSVGYIDATGSGAETISHVYENGRATVMFCSFDKSPQIMRWFCKGTVVERDTPEFEKTLGRMGKEKIIGRPIPMSTFVLECRAMRPEGLRSLMIWQEGTTVTSAAAQLPRR</sequence>
<dbReference type="Proteomes" id="UP001310594">
    <property type="component" value="Unassembled WGS sequence"/>
</dbReference>
<gene>
    <name evidence="2" type="ORF">LTR97_003510</name>
</gene>
<dbReference type="SUPFAM" id="SSF50475">
    <property type="entry name" value="FMN-binding split barrel"/>
    <property type="match status" value="1"/>
</dbReference>
<dbReference type="Gene3D" id="2.30.110.10">
    <property type="entry name" value="Electron Transport, Fmn-binding Protein, Chain A"/>
    <property type="match status" value="1"/>
</dbReference>
<evidence type="ECO:0000259" key="1">
    <source>
        <dbReference type="Pfam" id="PF01243"/>
    </source>
</evidence>
<dbReference type="Pfam" id="PF01243">
    <property type="entry name" value="PNPOx_N"/>
    <property type="match status" value="1"/>
</dbReference>
<organism evidence="2 3">
    <name type="scientific">Elasticomyces elasticus</name>
    <dbReference type="NCBI Taxonomy" id="574655"/>
    <lineage>
        <taxon>Eukaryota</taxon>
        <taxon>Fungi</taxon>
        <taxon>Dikarya</taxon>
        <taxon>Ascomycota</taxon>
        <taxon>Pezizomycotina</taxon>
        <taxon>Dothideomycetes</taxon>
        <taxon>Dothideomycetidae</taxon>
        <taxon>Mycosphaerellales</taxon>
        <taxon>Teratosphaeriaceae</taxon>
        <taxon>Elasticomyces</taxon>
    </lineage>
</organism>
<dbReference type="AlphaFoldDB" id="A0AAN7WE46"/>
<proteinExistence type="predicted"/>
<dbReference type="InterPro" id="IPR011576">
    <property type="entry name" value="Pyridox_Oxase_N"/>
</dbReference>
<accession>A0AAN7WE46</accession>
<comment type="caution">
    <text evidence="2">The sequence shown here is derived from an EMBL/GenBank/DDBJ whole genome shotgun (WGS) entry which is preliminary data.</text>
</comment>